<organism evidence="2 4">
    <name type="scientific">Zhongshania marina</name>
    <dbReference type="NCBI Taxonomy" id="2304603"/>
    <lineage>
        <taxon>Bacteria</taxon>
        <taxon>Pseudomonadati</taxon>
        <taxon>Pseudomonadota</taxon>
        <taxon>Gammaproteobacteria</taxon>
        <taxon>Cellvibrionales</taxon>
        <taxon>Spongiibacteraceae</taxon>
        <taxon>Zhongshania</taxon>
    </lineage>
</organism>
<reference evidence="2 4" key="1">
    <citation type="submission" date="2018-01" db="EMBL/GenBank/DDBJ databases">
        <authorList>
            <person name="Yu X.-D."/>
        </authorList>
    </citation>
    <scope>NUCLEOTIDE SEQUENCE [LARGE SCALE GENOMIC DNA]</scope>
    <source>
        <strain evidence="2 4">ZX-21</strain>
    </source>
</reference>
<evidence type="ECO:0000313" key="3">
    <source>
        <dbReference type="EMBL" id="RNL58005.1"/>
    </source>
</evidence>
<dbReference type="PANTHER" id="PTHR34703">
    <property type="entry name" value="ANTIPORTER SUBUNIT MNHG2-RELATED"/>
    <property type="match status" value="1"/>
</dbReference>
<dbReference type="NCBIfam" id="TIGR01300">
    <property type="entry name" value="CPA3_mnhG_phaG"/>
    <property type="match status" value="1"/>
</dbReference>
<feature type="transmembrane region" description="Helical" evidence="1">
    <location>
        <begin position="50"/>
        <end position="77"/>
    </location>
</feature>
<proteinExistence type="predicted"/>
<feature type="transmembrane region" description="Helical" evidence="1">
    <location>
        <begin position="7"/>
        <end position="30"/>
    </location>
</feature>
<accession>A0A2S4HBJ0</accession>
<dbReference type="EMBL" id="RHGB01000031">
    <property type="protein sequence ID" value="RNL58005.1"/>
    <property type="molecule type" value="Genomic_DNA"/>
</dbReference>
<evidence type="ECO:0000256" key="1">
    <source>
        <dbReference type="SAM" id="Phobius"/>
    </source>
</evidence>
<protein>
    <submittedName>
        <fullName evidence="2">Sodium:proton antiporter</fullName>
    </submittedName>
</protein>
<dbReference type="PANTHER" id="PTHR34703:SF1">
    <property type="entry name" value="ANTIPORTER SUBUNIT MNHG2-RELATED"/>
    <property type="match status" value="1"/>
</dbReference>
<keyword evidence="5" id="KW-1185">Reference proteome</keyword>
<dbReference type="GO" id="GO:0015385">
    <property type="term" value="F:sodium:proton antiporter activity"/>
    <property type="evidence" value="ECO:0007669"/>
    <property type="project" value="TreeGrafter"/>
</dbReference>
<keyword evidence="1" id="KW-0472">Membrane</keyword>
<dbReference type="OrthoDB" id="9813804at2"/>
<keyword evidence="1" id="KW-1133">Transmembrane helix</keyword>
<dbReference type="Proteomes" id="UP000274695">
    <property type="component" value="Unassembled WGS sequence"/>
</dbReference>
<name>A0A2S4HBJ0_9GAMM</name>
<sequence>MSNLLEIISGILLLLGSGLIFTGALGVLRFPDIYSRMHAAGVTETLATSLLLSGLMLLAGWSLVLLKLIMILLFILFTSPTASHALAKAVWRHQQHETLREKSHDA</sequence>
<dbReference type="AlphaFoldDB" id="A0A2S4HBJ0"/>
<evidence type="ECO:0000313" key="5">
    <source>
        <dbReference type="Proteomes" id="UP000274695"/>
    </source>
</evidence>
<evidence type="ECO:0000313" key="2">
    <source>
        <dbReference type="EMBL" id="POP51327.1"/>
    </source>
</evidence>
<dbReference type="RefSeq" id="WP_103685661.1">
    <property type="nucleotide sequence ID" value="NZ_PQGG01000040.1"/>
</dbReference>
<dbReference type="Proteomes" id="UP000237222">
    <property type="component" value="Unassembled WGS sequence"/>
</dbReference>
<dbReference type="InterPro" id="IPR005133">
    <property type="entry name" value="PhaG_MnhG_YufB"/>
</dbReference>
<reference evidence="3 5" key="2">
    <citation type="submission" date="2018-10" db="EMBL/GenBank/DDBJ databases">
        <title>Draft genome sequence of Zhongshania sp. DSW25-10.</title>
        <authorList>
            <person name="Oh J."/>
        </authorList>
    </citation>
    <scope>NUCLEOTIDE SEQUENCE [LARGE SCALE GENOMIC DNA]</scope>
    <source>
        <strain evidence="3 5">DSW25-10</strain>
    </source>
</reference>
<gene>
    <name evidence="2" type="ORF">C0068_16925</name>
    <name evidence="3" type="ORF">D0911_18320</name>
</gene>
<dbReference type="Pfam" id="PF03334">
    <property type="entry name" value="PhaG_MnhG_YufB"/>
    <property type="match status" value="1"/>
</dbReference>
<dbReference type="EMBL" id="PQGG01000040">
    <property type="protein sequence ID" value="POP51327.1"/>
    <property type="molecule type" value="Genomic_DNA"/>
</dbReference>
<comment type="caution">
    <text evidence="2">The sequence shown here is derived from an EMBL/GenBank/DDBJ whole genome shotgun (WGS) entry which is preliminary data.</text>
</comment>
<evidence type="ECO:0000313" key="4">
    <source>
        <dbReference type="Proteomes" id="UP000237222"/>
    </source>
</evidence>
<keyword evidence="1" id="KW-0812">Transmembrane</keyword>